<comment type="caution">
    <text evidence="2">The sequence shown here is derived from an EMBL/GenBank/DDBJ whole genome shotgun (WGS) entry which is preliminary data.</text>
</comment>
<accession>A0A6M1LTR4</accession>
<evidence type="ECO:0000313" key="3">
    <source>
        <dbReference type="Proteomes" id="UP000475385"/>
    </source>
</evidence>
<dbReference type="AlphaFoldDB" id="A0A6M1LTR4"/>
<sequence>MAVARRKAGRGQGVAGEREASDVAGKPARQQLGYLAPRRIRRAYDSLVQDQVATGSQDLRVSARVDPGILEAAARNLGVTQPSDIVNAAIIAAAAQDPFKTWFLTAAGTLPEEFELAV</sequence>
<name>A0A6M1LTR4_9PROT</name>
<proteinExistence type="predicted"/>
<dbReference type="RefSeq" id="WP_164697781.1">
    <property type="nucleotide sequence ID" value="NZ_JAAIKB010000020.1"/>
</dbReference>
<evidence type="ECO:0000256" key="1">
    <source>
        <dbReference type="SAM" id="MobiDB-lite"/>
    </source>
</evidence>
<dbReference type="EMBL" id="JAAIKB010000020">
    <property type="protein sequence ID" value="NGM23868.1"/>
    <property type="molecule type" value="Genomic_DNA"/>
</dbReference>
<feature type="region of interest" description="Disordered" evidence="1">
    <location>
        <begin position="1"/>
        <end position="28"/>
    </location>
</feature>
<reference evidence="2 3" key="1">
    <citation type="submission" date="2020-02" db="EMBL/GenBank/DDBJ databases">
        <authorList>
            <person name="Kim H.M."/>
            <person name="Jeon C.O."/>
        </authorList>
    </citation>
    <scope>NUCLEOTIDE SEQUENCE [LARGE SCALE GENOMIC DNA]</scope>
    <source>
        <strain evidence="2 3">PeD5</strain>
    </source>
</reference>
<dbReference type="Proteomes" id="UP000475385">
    <property type="component" value="Unassembled WGS sequence"/>
</dbReference>
<protein>
    <submittedName>
        <fullName evidence="2">Uncharacterized protein</fullName>
    </submittedName>
</protein>
<organism evidence="2 3">
    <name type="scientific">Falsiroseomonas algicola</name>
    <dbReference type="NCBI Taxonomy" id="2716930"/>
    <lineage>
        <taxon>Bacteria</taxon>
        <taxon>Pseudomonadati</taxon>
        <taxon>Pseudomonadota</taxon>
        <taxon>Alphaproteobacteria</taxon>
        <taxon>Acetobacterales</taxon>
        <taxon>Roseomonadaceae</taxon>
        <taxon>Falsiroseomonas</taxon>
    </lineage>
</organism>
<reference evidence="2 3" key="2">
    <citation type="submission" date="2020-03" db="EMBL/GenBank/DDBJ databases">
        <title>Roseomonas stagni sp. nov., isolated from pond water in Japan.</title>
        <authorList>
            <person name="Furuhata K."/>
            <person name="Miyamoto H."/>
            <person name="Goto K."/>
        </authorList>
    </citation>
    <scope>NUCLEOTIDE SEQUENCE [LARGE SCALE GENOMIC DNA]</scope>
    <source>
        <strain evidence="2 3">PeD5</strain>
    </source>
</reference>
<gene>
    <name evidence="2" type="ORF">G3576_27935</name>
</gene>
<evidence type="ECO:0000313" key="2">
    <source>
        <dbReference type="EMBL" id="NGM23868.1"/>
    </source>
</evidence>
<keyword evidence="3" id="KW-1185">Reference proteome</keyword>